<dbReference type="EMBL" id="CP144697">
    <property type="protein sequence ID" value="WVZ13410.1"/>
    <property type="molecule type" value="Genomic_DNA"/>
</dbReference>
<dbReference type="SUPFAM" id="SSF53474">
    <property type="entry name" value="alpha/beta-Hydrolases"/>
    <property type="match status" value="1"/>
</dbReference>
<dbReference type="GO" id="GO:0016787">
    <property type="term" value="F:hydrolase activity"/>
    <property type="evidence" value="ECO:0007669"/>
    <property type="project" value="InterPro"/>
</dbReference>
<dbReference type="PANTHER" id="PTHR23024:SF639">
    <property type="entry name" value="CARBOXYLESTERASE 11-RELATED"/>
    <property type="match status" value="1"/>
</dbReference>
<feature type="region of interest" description="Disordered" evidence="2">
    <location>
        <begin position="82"/>
        <end position="125"/>
    </location>
</feature>
<dbReference type="Proteomes" id="UP001374535">
    <property type="component" value="Chromosome 4"/>
</dbReference>
<name>A0AAQ3NMW5_VIGMU</name>
<dbReference type="PANTHER" id="PTHR23024">
    <property type="entry name" value="ARYLACETAMIDE DEACETYLASE"/>
    <property type="match status" value="1"/>
</dbReference>
<comment type="similarity">
    <text evidence="1">Belongs to the 'GDXG' lipolytic enzyme family.</text>
</comment>
<evidence type="ECO:0000313" key="5">
    <source>
        <dbReference type="Proteomes" id="UP001374535"/>
    </source>
</evidence>
<dbReference type="Gene3D" id="3.40.50.1820">
    <property type="entry name" value="alpha/beta hydrolase"/>
    <property type="match status" value="1"/>
</dbReference>
<dbReference type="AlphaFoldDB" id="A0AAQ3NMW5"/>
<evidence type="ECO:0000313" key="4">
    <source>
        <dbReference type="EMBL" id="WVZ13410.1"/>
    </source>
</evidence>
<keyword evidence="5" id="KW-1185">Reference proteome</keyword>
<dbReference type="Pfam" id="PF07859">
    <property type="entry name" value="Abhydrolase_3"/>
    <property type="match status" value="1"/>
</dbReference>
<evidence type="ECO:0000256" key="1">
    <source>
        <dbReference type="ARBA" id="ARBA00010515"/>
    </source>
</evidence>
<reference evidence="4 5" key="1">
    <citation type="journal article" date="2023" name="Life. Sci Alliance">
        <title>Evolutionary insights into 3D genome organization and epigenetic landscape of Vigna mungo.</title>
        <authorList>
            <person name="Junaid A."/>
            <person name="Singh B."/>
            <person name="Bhatia S."/>
        </authorList>
    </citation>
    <scope>NUCLEOTIDE SEQUENCE [LARGE SCALE GENOMIC DNA]</scope>
    <source>
        <strain evidence="4">Urdbean</strain>
    </source>
</reference>
<evidence type="ECO:0000259" key="3">
    <source>
        <dbReference type="Pfam" id="PF07859"/>
    </source>
</evidence>
<dbReference type="InterPro" id="IPR013094">
    <property type="entry name" value="AB_hydrolase_3"/>
</dbReference>
<sequence>MPTVAVKLYSVFFKFLLKNRLQNQIHAPSEESNQFGVTTRPDESVAAANPSFSDGIATKDIHIDPVTSLSVRIFLPDSALSPEPKSKTIYKSEPGSAGNLETASSRAVRRNSYEPSVFTPREESRRSSAGEYRGYLPAADGRRKKLPVVLQFHGGGWVSGSNDSVANDMFCRRIAKLCDAVVVAVGYRLAPENRFPAAFEDGVKVLNWLAKQANLAECSKSLGGRKSEGHHKHIVDSFGASVVEPWLAAHANPSRLKLTLNLLFCRLICSYIL</sequence>
<feature type="domain" description="Alpha/beta hydrolase fold-3" evidence="3">
    <location>
        <begin position="149"/>
        <end position="220"/>
    </location>
</feature>
<proteinExistence type="inferred from homology"/>
<dbReference type="InterPro" id="IPR050466">
    <property type="entry name" value="Carboxylest/Gibb_receptor"/>
</dbReference>
<accession>A0AAQ3NMW5</accession>
<evidence type="ECO:0000256" key="2">
    <source>
        <dbReference type="SAM" id="MobiDB-lite"/>
    </source>
</evidence>
<gene>
    <name evidence="4" type="ORF">V8G54_010976</name>
</gene>
<organism evidence="4 5">
    <name type="scientific">Vigna mungo</name>
    <name type="common">Black gram</name>
    <name type="synonym">Phaseolus mungo</name>
    <dbReference type="NCBI Taxonomy" id="3915"/>
    <lineage>
        <taxon>Eukaryota</taxon>
        <taxon>Viridiplantae</taxon>
        <taxon>Streptophyta</taxon>
        <taxon>Embryophyta</taxon>
        <taxon>Tracheophyta</taxon>
        <taxon>Spermatophyta</taxon>
        <taxon>Magnoliopsida</taxon>
        <taxon>eudicotyledons</taxon>
        <taxon>Gunneridae</taxon>
        <taxon>Pentapetalae</taxon>
        <taxon>rosids</taxon>
        <taxon>fabids</taxon>
        <taxon>Fabales</taxon>
        <taxon>Fabaceae</taxon>
        <taxon>Papilionoideae</taxon>
        <taxon>50 kb inversion clade</taxon>
        <taxon>NPAAA clade</taxon>
        <taxon>indigoferoid/millettioid clade</taxon>
        <taxon>Phaseoleae</taxon>
        <taxon>Vigna</taxon>
    </lineage>
</organism>
<dbReference type="InterPro" id="IPR029058">
    <property type="entry name" value="AB_hydrolase_fold"/>
</dbReference>
<feature type="region of interest" description="Disordered" evidence="2">
    <location>
        <begin position="31"/>
        <end position="51"/>
    </location>
</feature>
<protein>
    <recommendedName>
        <fullName evidence="3">Alpha/beta hydrolase fold-3 domain-containing protein</fullName>
    </recommendedName>
</protein>